<keyword evidence="2" id="KW-0805">Transcription regulation</keyword>
<gene>
    <name evidence="7" type="ORF">BVER_04138c</name>
</gene>
<protein>
    <submittedName>
        <fullName evidence="7">Transcriptional regulator, LysR family</fullName>
    </submittedName>
</protein>
<evidence type="ECO:0000256" key="2">
    <source>
        <dbReference type="ARBA" id="ARBA00023015"/>
    </source>
</evidence>
<evidence type="ECO:0000256" key="3">
    <source>
        <dbReference type="ARBA" id="ARBA00023125"/>
    </source>
</evidence>
<dbReference type="InterPro" id="IPR050950">
    <property type="entry name" value="HTH-type_LysR_regulators"/>
</dbReference>
<dbReference type="AlphaFoldDB" id="A0A0L0MF09"/>
<dbReference type="Proteomes" id="UP000036959">
    <property type="component" value="Unassembled WGS sequence"/>
</dbReference>
<comment type="similarity">
    <text evidence="1">Belongs to the LysR transcriptional regulatory family.</text>
</comment>
<dbReference type="GO" id="GO:0003700">
    <property type="term" value="F:DNA-binding transcription factor activity"/>
    <property type="evidence" value="ECO:0007669"/>
    <property type="project" value="InterPro"/>
</dbReference>
<dbReference type="PANTHER" id="PTHR30419:SF8">
    <property type="entry name" value="NITROGEN ASSIMILATION TRANSCRIPTIONAL ACTIVATOR-RELATED"/>
    <property type="match status" value="1"/>
</dbReference>
<dbReference type="Gene3D" id="1.10.10.10">
    <property type="entry name" value="Winged helix-like DNA-binding domain superfamily/Winged helix DNA-binding domain"/>
    <property type="match status" value="1"/>
</dbReference>
<dbReference type="PANTHER" id="PTHR30419">
    <property type="entry name" value="HTH-TYPE TRANSCRIPTIONAL REGULATOR YBHD"/>
    <property type="match status" value="1"/>
</dbReference>
<dbReference type="PROSITE" id="PS50931">
    <property type="entry name" value="HTH_LYSR"/>
    <property type="match status" value="1"/>
</dbReference>
<proteinExistence type="inferred from homology"/>
<keyword evidence="8" id="KW-1185">Reference proteome</keyword>
<dbReference type="SUPFAM" id="SSF46785">
    <property type="entry name" value="Winged helix' DNA-binding domain"/>
    <property type="match status" value="1"/>
</dbReference>
<evidence type="ECO:0000256" key="1">
    <source>
        <dbReference type="ARBA" id="ARBA00009437"/>
    </source>
</evidence>
<dbReference type="EMBL" id="LFJJ01000026">
    <property type="protein sequence ID" value="KND61272.1"/>
    <property type="molecule type" value="Genomic_DNA"/>
</dbReference>
<dbReference type="InterPro" id="IPR005119">
    <property type="entry name" value="LysR_subst-bd"/>
</dbReference>
<comment type="caution">
    <text evidence="7">The sequence shown here is derived from an EMBL/GenBank/DDBJ whole genome shotgun (WGS) entry which is preliminary data.</text>
</comment>
<dbReference type="SUPFAM" id="SSF53850">
    <property type="entry name" value="Periplasmic binding protein-like II"/>
    <property type="match status" value="1"/>
</dbReference>
<keyword evidence="4" id="KW-0804">Transcription</keyword>
<feature type="domain" description="HTH lysR-type" evidence="6">
    <location>
        <begin position="14"/>
        <end position="68"/>
    </location>
</feature>
<dbReference type="GO" id="GO:0003677">
    <property type="term" value="F:DNA binding"/>
    <property type="evidence" value="ECO:0007669"/>
    <property type="project" value="UniProtKB-KW"/>
</dbReference>
<evidence type="ECO:0000313" key="8">
    <source>
        <dbReference type="Proteomes" id="UP000036959"/>
    </source>
</evidence>
<feature type="region of interest" description="Disordered" evidence="5">
    <location>
        <begin position="256"/>
        <end position="282"/>
    </location>
</feature>
<name>A0A0L0MF09_9BURK</name>
<reference evidence="8" key="1">
    <citation type="submission" date="2015-06" db="EMBL/GenBank/DDBJ databases">
        <title>Comparative genomics of Burkholderia leaf nodule symbionts.</title>
        <authorList>
            <person name="Carlier A."/>
            <person name="Eberl L."/>
            <person name="Pinto-Carbo M."/>
        </authorList>
    </citation>
    <scope>NUCLEOTIDE SEQUENCE [LARGE SCALE GENOMIC DNA]</scope>
    <source>
        <strain evidence="8">UZHbot4</strain>
    </source>
</reference>
<dbReference type="InterPro" id="IPR000847">
    <property type="entry name" value="LysR_HTH_N"/>
</dbReference>
<sequence>MDDKHDLTDDIGDRSLRYLAEIAAAGGGRMAAETLGVNPSVISRQVAAMERRLRFPLIERRGRNVVVTEIGQVMINHYRDNQRRQRDLAARLEEYRHLRRGRVALGVGEGFIGNLIARALQRFSMTYPDILVEIRSGPTPAVLAMVRDDTVDIGLCARSADDPAMRIHPFATRPLCAVVAPTHRFASMTKVPPHELAGERLIFMTEAFGVQHFVQSLLDDVRLNVIPAYRVDLFNTAQTLAAAGLGVSFMSSITARHRSRRTGGGADRSSDRNRLREPDDDARRAQALAGGGSSVEAIGAEFSGSEATLTADSRGSFSFDKLAFRAAKNASSSGGLD</sequence>
<dbReference type="PATRIC" id="fig|242163.4.peg.3689"/>
<dbReference type="Pfam" id="PF03466">
    <property type="entry name" value="LysR_substrate"/>
    <property type="match status" value="1"/>
</dbReference>
<evidence type="ECO:0000256" key="4">
    <source>
        <dbReference type="ARBA" id="ARBA00023163"/>
    </source>
</evidence>
<dbReference type="Gene3D" id="3.40.190.10">
    <property type="entry name" value="Periplasmic binding protein-like II"/>
    <property type="match status" value="2"/>
</dbReference>
<dbReference type="InterPro" id="IPR036390">
    <property type="entry name" value="WH_DNA-bd_sf"/>
</dbReference>
<accession>A0A0L0MF09</accession>
<keyword evidence="3" id="KW-0238">DNA-binding</keyword>
<dbReference type="GO" id="GO:0005829">
    <property type="term" value="C:cytosol"/>
    <property type="evidence" value="ECO:0007669"/>
    <property type="project" value="TreeGrafter"/>
</dbReference>
<evidence type="ECO:0000256" key="5">
    <source>
        <dbReference type="SAM" id="MobiDB-lite"/>
    </source>
</evidence>
<dbReference type="RefSeq" id="WP_232316437.1">
    <property type="nucleotide sequence ID" value="NZ_LFJJ01000026.1"/>
</dbReference>
<organism evidence="7 8">
    <name type="scientific">Candidatus Burkholderia verschuerenii</name>
    <dbReference type="NCBI Taxonomy" id="242163"/>
    <lineage>
        <taxon>Bacteria</taxon>
        <taxon>Pseudomonadati</taxon>
        <taxon>Pseudomonadota</taxon>
        <taxon>Betaproteobacteria</taxon>
        <taxon>Burkholderiales</taxon>
        <taxon>Burkholderiaceae</taxon>
        <taxon>Burkholderia</taxon>
    </lineage>
</organism>
<dbReference type="CDD" id="cd05466">
    <property type="entry name" value="PBP2_LTTR_substrate"/>
    <property type="match status" value="1"/>
</dbReference>
<dbReference type="Pfam" id="PF00126">
    <property type="entry name" value="HTH_1"/>
    <property type="match status" value="1"/>
</dbReference>
<feature type="compositionally biased region" description="Basic and acidic residues" evidence="5">
    <location>
        <begin position="268"/>
        <end position="282"/>
    </location>
</feature>
<evidence type="ECO:0000259" key="6">
    <source>
        <dbReference type="PROSITE" id="PS50931"/>
    </source>
</evidence>
<dbReference type="InterPro" id="IPR036388">
    <property type="entry name" value="WH-like_DNA-bd_sf"/>
</dbReference>
<evidence type="ECO:0000313" key="7">
    <source>
        <dbReference type="EMBL" id="KND61272.1"/>
    </source>
</evidence>